<dbReference type="GO" id="GO:0003964">
    <property type="term" value="F:RNA-directed DNA polymerase activity"/>
    <property type="evidence" value="ECO:0007669"/>
    <property type="project" value="UniProtKB-KW"/>
</dbReference>
<reference evidence="1" key="1">
    <citation type="journal article" date="2019" name="Sci. Rep.">
        <title>Draft genome of Tanacetum cinerariifolium, the natural source of mosquito coil.</title>
        <authorList>
            <person name="Yamashiro T."/>
            <person name="Shiraishi A."/>
            <person name="Satake H."/>
            <person name="Nakayama K."/>
        </authorList>
    </citation>
    <scope>NUCLEOTIDE SEQUENCE</scope>
</reference>
<sequence length="93" mass="10237">MPPRLVGATRPCRPRRVAMQRMIADRVAKAVADLERDRIAQANAEGSSKASGCLHKTFMSGKPYPFNSTEGVVGLTRWIEKVEQVFGTCKCAE</sequence>
<protein>
    <submittedName>
        <fullName evidence="1">Putative reverse transcriptase domain-containing protein</fullName>
    </submittedName>
</protein>
<evidence type="ECO:0000313" key="1">
    <source>
        <dbReference type="EMBL" id="GFD07721.1"/>
    </source>
</evidence>
<gene>
    <name evidence="1" type="ORF">Tci_879690</name>
</gene>
<keyword evidence="1" id="KW-0808">Transferase</keyword>
<name>A0A699TEP1_TANCI</name>
<keyword evidence="1" id="KW-0695">RNA-directed DNA polymerase</keyword>
<feature type="non-terminal residue" evidence="1">
    <location>
        <position position="93"/>
    </location>
</feature>
<organism evidence="1">
    <name type="scientific">Tanacetum cinerariifolium</name>
    <name type="common">Dalmatian daisy</name>
    <name type="synonym">Chrysanthemum cinerariifolium</name>
    <dbReference type="NCBI Taxonomy" id="118510"/>
    <lineage>
        <taxon>Eukaryota</taxon>
        <taxon>Viridiplantae</taxon>
        <taxon>Streptophyta</taxon>
        <taxon>Embryophyta</taxon>
        <taxon>Tracheophyta</taxon>
        <taxon>Spermatophyta</taxon>
        <taxon>Magnoliopsida</taxon>
        <taxon>eudicotyledons</taxon>
        <taxon>Gunneridae</taxon>
        <taxon>Pentapetalae</taxon>
        <taxon>asterids</taxon>
        <taxon>campanulids</taxon>
        <taxon>Asterales</taxon>
        <taxon>Asteraceae</taxon>
        <taxon>Asteroideae</taxon>
        <taxon>Anthemideae</taxon>
        <taxon>Anthemidinae</taxon>
        <taxon>Tanacetum</taxon>
    </lineage>
</organism>
<dbReference type="EMBL" id="BKCJ011233365">
    <property type="protein sequence ID" value="GFD07721.1"/>
    <property type="molecule type" value="Genomic_DNA"/>
</dbReference>
<dbReference type="AlphaFoldDB" id="A0A699TEP1"/>
<keyword evidence="1" id="KW-0548">Nucleotidyltransferase</keyword>
<proteinExistence type="predicted"/>
<accession>A0A699TEP1</accession>
<comment type="caution">
    <text evidence="1">The sequence shown here is derived from an EMBL/GenBank/DDBJ whole genome shotgun (WGS) entry which is preliminary data.</text>
</comment>